<dbReference type="EMBL" id="CM046396">
    <property type="protein sequence ID" value="KAI8537720.1"/>
    <property type="molecule type" value="Genomic_DNA"/>
</dbReference>
<sequence length="217" mass="24059">MGSSLPDSKTLANSIQHQGVDGKDQNVLQKHVNFFDRDKDGVVYPWETFQGFREIGCGVLLSSLASVFINVGLSAKTRPVISSLSLSLQRINAQGKFPSLLFPIEVKNIHKAKHGSDSGVYDTEGRFVPAKFEEIFGKHARTNANALTSDELMTMLKSNRVPKDYAGWIASYSEWKILYMLCKDKNGLLPKDTIQAVYDGTLFEHMAMEKALAGKKA</sequence>
<organism evidence="1 2">
    <name type="scientific">Rhododendron molle</name>
    <name type="common">Chinese azalea</name>
    <name type="synonym">Azalea mollis</name>
    <dbReference type="NCBI Taxonomy" id="49168"/>
    <lineage>
        <taxon>Eukaryota</taxon>
        <taxon>Viridiplantae</taxon>
        <taxon>Streptophyta</taxon>
        <taxon>Embryophyta</taxon>
        <taxon>Tracheophyta</taxon>
        <taxon>Spermatophyta</taxon>
        <taxon>Magnoliopsida</taxon>
        <taxon>eudicotyledons</taxon>
        <taxon>Gunneridae</taxon>
        <taxon>Pentapetalae</taxon>
        <taxon>asterids</taxon>
        <taxon>Ericales</taxon>
        <taxon>Ericaceae</taxon>
        <taxon>Ericoideae</taxon>
        <taxon>Rhodoreae</taxon>
        <taxon>Rhododendron</taxon>
    </lineage>
</organism>
<protein>
    <submittedName>
        <fullName evidence="1">Uncharacterized protein</fullName>
    </submittedName>
</protein>
<proteinExistence type="predicted"/>
<comment type="caution">
    <text evidence="1">The sequence shown here is derived from an EMBL/GenBank/DDBJ whole genome shotgun (WGS) entry which is preliminary data.</text>
</comment>
<evidence type="ECO:0000313" key="2">
    <source>
        <dbReference type="Proteomes" id="UP001062846"/>
    </source>
</evidence>
<evidence type="ECO:0000313" key="1">
    <source>
        <dbReference type="EMBL" id="KAI8537720.1"/>
    </source>
</evidence>
<dbReference type="Proteomes" id="UP001062846">
    <property type="component" value="Chromosome 9"/>
</dbReference>
<name>A0ACC0MA50_RHOML</name>
<reference evidence="1" key="1">
    <citation type="submission" date="2022-02" db="EMBL/GenBank/DDBJ databases">
        <title>Plant Genome Project.</title>
        <authorList>
            <person name="Zhang R.-G."/>
        </authorList>
    </citation>
    <scope>NUCLEOTIDE SEQUENCE</scope>
    <source>
        <strain evidence="1">AT1</strain>
    </source>
</reference>
<gene>
    <name evidence="1" type="ORF">RHMOL_Rhmol09G0046800</name>
</gene>
<accession>A0ACC0MA50</accession>
<keyword evidence="2" id="KW-1185">Reference proteome</keyword>